<keyword evidence="3" id="KW-1133">Transmembrane helix</keyword>
<proteinExistence type="predicted"/>
<dbReference type="InterPro" id="IPR042235">
    <property type="entry name" value="ZP-C_dom"/>
</dbReference>
<evidence type="ECO:0000313" key="7">
    <source>
        <dbReference type="Proteomes" id="UP000694388"/>
    </source>
</evidence>
<keyword evidence="3" id="KW-0472">Membrane</keyword>
<name>A0A8C4QRZ0_EPTBU</name>
<evidence type="ECO:0000256" key="1">
    <source>
        <dbReference type="ARBA" id="ARBA00022729"/>
    </source>
</evidence>
<feature type="transmembrane region" description="Helical" evidence="3">
    <location>
        <begin position="716"/>
        <end position="739"/>
    </location>
</feature>
<dbReference type="Gene3D" id="2.60.40.4100">
    <property type="entry name" value="Zona pellucida, ZP-C domain"/>
    <property type="match status" value="1"/>
</dbReference>
<evidence type="ECO:0000256" key="2">
    <source>
        <dbReference type="ARBA" id="ARBA00023157"/>
    </source>
</evidence>
<dbReference type="PROSITE" id="PS51034">
    <property type="entry name" value="ZP_2"/>
    <property type="match status" value="1"/>
</dbReference>
<organism evidence="6 7">
    <name type="scientific">Eptatretus burgeri</name>
    <name type="common">Inshore hagfish</name>
    <dbReference type="NCBI Taxonomy" id="7764"/>
    <lineage>
        <taxon>Eukaryota</taxon>
        <taxon>Metazoa</taxon>
        <taxon>Chordata</taxon>
        <taxon>Craniata</taxon>
        <taxon>Vertebrata</taxon>
        <taxon>Cyclostomata</taxon>
        <taxon>Myxini</taxon>
        <taxon>Myxiniformes</taxon>
        <taxon>Myxinidae</taxon>
        <taxon>Eptatretinae</taxon>
        <taxon>Eptatretus</taxon>
    </lineage>
</organism>
<evidence type="ECO:0000259" key="5">
    <source>
        <dbReference type="PROSITE" id="PS51034"/>
    </source>
</evidence>
<accession>A0A8C4QRZ0</accession>
<dbReference type="Proteomes" id="UP000694388">
    <property type="component" value="Unplaced"/>
</dbReference>
<dbReference type="GeneTree" id="ENSGT00940000163632"/>
<feature type="domain" description="ZP" evidence="5">
    <location>
        <begin position="409"/>
        <end position="675"/>
    </location>
</feature>
<feature type="chain" id="PRO_5034555448" description="ZP domain-containing protein" evidence="4">
    <location>
        <begin position="22"/>
        <end position="773"/>
    </location>
</feature>
<keyword evidence="3" id="KW-0812">Transmembrane</keyword>
<keyword evidence="7" id="KW-1185">Reference proteome</keyword>
<dbReference type="PANTHER" id="PTHR14002:SF43">
    <property type="entry name" value="DELTA-LIKE PROTEIN"/>
    <property type="match status" value="1"/>
</dbReference>
<dbReference type="Ensembl" id="ENSEBUT00000019460.1">
    <property type="protein sequence ID" value="ENSEBUP00000018884.1"/>
    <property type="gene ID" value="ENSEBUG00000011761.1"/>
</dbReference>
<dbReference type="Gene3D" id="2.60.40.3210">
    <property type="entry name" value="Zona pellucida, ZP-N domain"/>
    <property type="match status" value="1"/>
</dbReference>
<sequence>MCQLLLLLLIAWFLRMQVLQSLTVNVGSRPVQEPLLQPFPSGPSTKEAVWSDGPIKEPEWWLDCTLDRVVVGVALSDAVTHKLSPEAFHLNSNVCRPQKELWRGVSYITFRMVPGEVCGGEFGFNASHAWLSNAIGGTFLSELTGDTILLPFDCVFSLEEVMRHPLPIIPIPRLKLVAYTEPTFEAGTEYVPGSPLLGSSSLFVRLYGAEPPARLSARSCTLTNNVSDANVFLVEDGCTLEPWVGFVGENGGDSAVVLVLWLGGLAHLSVSSPLVVFLSCRVWVCSYPAICMPKCSPFLSPVDPTDSSPFEYKLSLGPIIVDMTTRPSQATAKVPFFIPDALAIAQLVTIPWSPDTLAFSSPPAVKTAPTASTAMEINRFVDASIQARELSNEIMEELTTVSATASLVTCGEEEIRVMLPLELMASWEVSTDWLRLEDASCRGRWEGEGPDEVLVWSISVHRVDCGTTALYNGSHVILSNALSVAKSTSVIERVYMSIAFSCVYPLESIVGLAYPIQPTMADELPGWRRAVLTLYAGTYYGTFRVVMELYNNSDFSLDDMYKGPPEIEAGQLLYVRISLVGAPNDGFGRLAVPTCWATHTEYPEPQLHVFFQDGCILDSTLHFLMHNGASSEVRFAVEMFRFLDPQLADVYLHCHVQVCLPQLNDADCELECESRRKRKSRAIDGALAGTVSLGPIHRFLHQMEVVHQQSVAPWAVAYFVISATITCTVLLLLVGIIFLTTKLVRWLSQPRFQSLNLWDVTRSPGERFALGNL</sequence>
<dbReference type="AlphaFoldDB" id="A0A8C4QRZ0"/>
<dbReference type="InterPro" id="IPR001507">
    <property type="entry name" value="ZP_dom"/>
</dbReference>
<reference evidence="6" key="1">
    <citation type="submission" date="2025-08" db="UniProtKB">
        <authorList>
            <consortium name="Ensembl"/>
        </authorList>
    </citation>
    <scope>IDENTIFICATION</scope>
</reference>
<dbReference type="Pfam" id="PF00100">
    <property type="entry name" value="Zona_pellucida"/>
    <property type="match status" value="1"/>
</dbReference>
<dbReference type="SMART" id="SM00241">
    <property type="entry name" value="ZP"/>
    <property type="match status" value="1"/>
</dbReference>
<keyword evidence="2" id="KW-1015">Disulfide bond</keyword>
<evidence type="ECO:0000313" key="6">
    <source>
        <dbReference type="Ensembl" id="ENSEBUP00000018884.1"/>
    </source>
</evidence>
<keyword evidence="1 4" id="KW-0732">Signal</keyword>
<evidence type="ECO:0000256" key="4">
    <source>
        <dbReference type="SAM" id="SignalP"/>
    </source>
</evidence>
<reference evidence="6" key="2">
    <citation type="submission" date="2025-09" db="UniProtKB">
        <authorList>
            <consortium name="Ensembl"/>
        </authorList>
    </citation>
    <scope>IDENTIFICATION</scope>
</reference>
<dbReference type="PANTHER" id="PTHR14002">
    <property type="entry name" value="ENDOGLIN/TGF-BETA RECEPTOR TYPE III"/>
    <property type="match status" value="1"/>
</dbReference>
<dbReference type="InterPro" id="IPR055355">
    <property type="entry name" value="ZP-C"/>
</dbReference>
<feature type="signal peptide" evidence="4">
    <location>
        <begin position="1"/>
        <end position="21"/>
    </location>
</feature>
<evidence type="ECO:0000256" key="3">
    <source>
        <dbReference type="SAM" id="Phobius"/>
    </source>
</evidence>
<protein>
    <recommendedName>
        <fullName evidence="5">ZP domain-containing protein</fullName>
    </recommendedName>
</protein>